<dbReference type="KEGG" id="thm:CL1_1220"/>
<proteinExistence type="predicted"/>
<keyword evidence="1" id="KW-0472">Membrane</keyword>
<keyword evidence="3" id="KW-1185">Reference proteome</keyword>
<dbReference type="GeneID" id="13037611"/>
<sequence length="337" mass="37966">MRKTIAAVLALLTLSAAAAPVYSLPYWFQKGVYIKYALMVPENPNGQEWNAFQVWPELLPEDAYENISAVEEVDNNSFMTLVAEGNVFLTFEIVDVSNDSASIRVTLELNNALANFQKPLGKLVLSRTILLNLTDMMYHHNGRVLGRPTFFVDPSRLPKKGGLLVRSSILREFNFTTSDLVVNNVSFTWMDKKILHTYYGDFNPPYVLIESNAVPLVWSRGGGIIKASLISGGVYDFDTGIMLTTRLMKTSPELLSLGVILGNSYDYLAGEKMSKLFAEGRADKEWWQPGFNLYDTNVKLPDYGSGRSPSTPVRYFFVISLVVLAMTALWTERRWKR</sequence>
<gene>
    <name evidence="2" type="ORF">CL1_1220</name>
</gene>
<keyword evidence="1" id="KW-0812">Transmembrane</keyword>
<dbReference type="OrthoDB" id="100671at2157"/>
<accession>I3ZUN7</accession>
<dbReference type="HOGENOM" id="CLU_078977_0_0_2"/>
<feature type="transmembrane region" description="Helical" evidence="1">
    <location>
        <begin position="313"/>
        <end position="331"/>
    </location>
</feature>
<evidence type="ECO:0000313" key="2">
    <source>
        <dbReference type="EMBL" id="AFL95421.1"/>
    </source>
</evidence>
<dbReference type="RefSeq" id="WP_014789054.1">
    <property type="nucleotide sequence ID" value="NC_018015.1"/>
</dbReference>
<reference evidence="2 3" key="1">
    <citation type="journal article" date="2012" name="J. Bacteriol.">
        <title>Complete Genome Sequence of the Hyperthermophilic Archaeon Thermococcus sp. Strain CL1, Isolated from a Paralvinella sp. Polychaete Worm Collected from a Hydrothermal Vent.</title>
        <authorList>
            <person name="Jung J.H."/>
            <person name="Holden J.F."/>
            <person name="Seo D.H."/>
            <person name="Park K.H."/>
            <person name="Shin H."/>
            <person name="Ryu S."/>
            <person name="Lee J.H."/>
            <person name="Park C.S."/>
        </authorList>
    </citation>
    <scope>NUCLEOTIDE SEQUENCE [LARGE SCALE GENOMIC DNA]</scope>
    <source>
        <strain evidence="3">DSM 27260 / KACC 17922 / CL1</strain>
    </source>
</reference>
<evidence type="ECO:0000313" key="3">
    <source>
        <dbReference type="Proteomes" id="UP000006064"/>
    </source>
</evidence>
<protein>
    <submittedName>
        <fullName evidence="2">Uncharacterized protein</fullName>
    </submittedName>
</protein>
<name>I3ZUN7_THECF</name>
<keyword evidence="1" id="KW-1133">Transmembrane helix</keyword>
<dbReference type="Proteomes" id="UP000006064">
    <property type="component" value="Chromosome"/>
</dbReference>
<dbReference type="AlphaFoldDB" id="I3ZUN7"/>
<evidence type="ECO:0000256" key="1">
    <source>
        <dbReference type="SAM" id="Phobius"/>
    </source>
</evidence>
<organism evidence="2 3">
    <name type="scientific">Thermococcus cleftensis (strain DSM 27260 / KACC 17922 / CL1)</name>
    <dbReference type="NCBI Taxonomy" id="163003"/>
    <lineage>
        <taxon>Archaea</taxon>
        <taxon>Methanobacteriati</taxon>
        <taxon>Methanobacteriota</taxon>
        <taxon>Thermococci</taxon>
        <taxon>Thermococcales</taxon>
        <taxon>Thermococcaceae</taxon>
        <taxon>Thermococcus</taxon>
    </lineage>
</organism>
<dbReference type="EMBL" id="CP003651">
    <property type="protein sequence ID" value="AFL95421.1"/>
    <property type="molecule type" value="Genomic_DNA"/>
</dbReference>